<evidence type="ECO:0000313" key="2">
    <source>
        <dbReference type="Proteomes" id="UP000699042"/>
    </source>
</evidence>
<dbReference type="EMBL" id="JAESDN010000016">
    <property type="protein sequence ID" value="KAG7041184.1"/>
    <property type="molecule type" value="Genomic_DNA"/>
</dbReference>
<organism evidence="1 2">
    <name type="scientific">Colletotrichum scovillei</name>
    <dbReference type="NCBI Taxonomy" id="1209932"/>
    <lineage>
        <taxon>Eukaryota</taxon>
        <taxon>Fungi</taxon>
        <taxon>Dikarya</taxon>
        <taxon>Ascomycota</taxon>
        <taxon>Pezizomycotina</taxon>
        <taxon>Sordariomycetes</taxon>
        <taxon>Hypocreomycetidae</taxon>
        <taxon>Glomerellales</taxon>
        <taxon>Glomerellaceae</taxon>
        <taxon>Colletotrichum</taxon>
        <taxon>Colletotrichum acutatum species complex</taxon>
    </lineage>
</organism>
<reference evidence="1" key="1">
    <citation type="submission" date="2021-05" db="EMBL/GenBank/DDBJ databases">
        <title>Comparative genomics of three Colletotrichum scovillei strains and genetic complementation revealed genes involved fungal growth and virulence on chili pepper.</title>
        <authorList>
            <person name="Hsieh D.-K."/>
            <person name="Chuang S.-C."/>
            <person name="Chen C.-Y."/>
            <person name="Chao Y.-T."/>
            <person name="Lu M.-Y.J."/>
            <person name="Lee M.-H."/>
            <person name="Shih M.-C."/>
        </authorList>
    </citation>
    <scope>NUCLEOTIDE SEQUENCE</scope>
    <source>
        <strain evidence="1">Coll-153</strain>
    </source>
</reference>
<gene>
    <name evidence="1" type="ORF">JMJ77_008888</name>
</gene>
<name>A0A9P7U868_9PEZI</name>
<sequence>MSLWMGLGWDEMLKSIPQRNATQRPLAGPVPFVVRGTRTRMHKPSISHTQRSIIQRPRQARSSLHSTPYRDALYYPTPAGLLRYSLYLTVLEASGDGSLPSRWAMAEAIADGQSEWAEILDITMSVFARSDLFVTKGERVFVAGTHA</sequence>
<evidence type="ECO:0000313" key="1">
    <source>
        <dbReference type="EMBL" id="KAG7041184.1"/>
    </source>
</evidence>
<comment type="caution">
    <text evidence="1">The sequence shown here is derived from an EMBL/GenBank/DDBJ whole genome shotgun (WGS) entry which is preliminary data.</text>
</comment>
<proteinExistence type="predicted"/>
<dbReference type="AlphaFoldDB" id="A0A9P7U868"/>
<protein>
    <submittedName>
        <fullName evidence="1">Uncharacterized protein</fullName>
    </submittedName>
</protein>
<accession>A0A9P7U868</accession>
<dbReference type="Proteomes" id="UP000699042">
    <property type="component" value="Unassembled WGS sequence"/>
</dbReference>
<keyword evidence="2" id="KW-1185">Reference proteome</keyword>